<sequence>MRTKAGAPPQVRGVSYQDAHACPGRDARLDSNGGEMPPEEAGAYAGSALAKMGVFLATRGSVDVLKALREERGWGQWGGRGGDYL</sequence>
<comment type="caution">
    <text evidence="2">The sequence shown here is derived from an EMBL/GenBank/DDBJ whole genome shotgun (WGS) entry which is preliminary data.</text>
</comment>
<proteinExistence type="predicted"/>
<keyword evidence="3" id="KW-1185">Reference proteome</keyword>
<organism evidence="2 3">
    <name type="scientific">Pyrobaculum arsenaticum</name>
    <dbReference type="NCBI Taxonomy" id="121277"/>
    <lineage>
        <taxon>Archaea</taxon>
        <taxon>Thermoproteota</taxon>
        <taxon>Thermoprotei</taxon>
        <taxon>Thermoproteales</taxon>
        <taxon>Thermoproteaceae</taxon>
        <taxon>Pyrobaculum</taxon>
    </lineage>
</organism>
<protein>
    <submittedName>
        <fullName evidence="2">Uncharacterized protein</fullName>
    </submittedName>
</protein>
<dbReference type="Proteomes" id="UP000554766">
    <property type="component" value="Unassembled WGS sequence"/>
</dbReference>
<dbReference type="AlphaFoldDB" id="A0A7L4PAM4"/>
<evidence type="ECO:0000256" key="1">
    <source>
        <dbReference type="SAM" id="MobiDB-lite"/>
    </source>
</evidence>
<accession>A0A7L4PAM4</accession>
<evidence type="ECO:0000313" key="3">
    <source>
        <dbReference type="Proteomes" id="UP000554766"/>
    </source>
</evidence>
<dbReference type="RefSeq" id="WP_011899842.1">
    <property type="nucleotide sequence ID" value="NZ_JAAVJF010000003.1"/>
</dbReference>
<gene>
    <name evidence="2" type="ORF">HC235_08245</name>
</gene>
<dbReference type="GeneID" id="5055100"/>
<feature type="region of interest" description="Disordered" evidence="1">
    <location>
        <begin position="20"/>
        <end position="40"/>
    </location>
</feature>
<reference evidence="2 3" key="1">
    <citation type="journal article" date="2020" name="Nat. Commun.">
        <title>The structures of two archaeal type IV pili illuminate evolutionary relationships.</title>
        <authorList>
            <person name="Wang F."/>
            <person name="Baquero D.P."/>
            <person name="Su Z."/>
            <person name="Beltran L.C."/>
            <person name="Prangishvili D."/>
            <person name="Krupovic M."/>
            <person name="Egelman E.H."/>
        </authorList>
    </citation>
    <scope>NUCLEOTIDE SEQUENCE [LARGE SCALE GENOMIC DNA]</scope>
    <source>
        <strain evidence="2 3">2GA</strain>
    </source>
</reference>
<evidence type="ECO:0000313" key="2">
    <source>
        <dbReference type="EMBL" id="NYR15921.1"/>
    </source>
</evidence>
<name>A0A7L4PAM4_9CREN</name>
<dbReference type="EMBL" id="JAAVJF010000003">
    <property type="protein sequence ID" value="NYR15921.1"/>
    <property type="molecule type" value="Genomic_DNA"/>
</dbReference>